<dbReference type="OrthoDB" id="9816564at2"/>
<evidence type="ECO:0000313" key="1">
    <source>
        <dbReference type="EMBL" id="SDL07339.1"/>
    </source>
</evidence>
<dbReference type="Gene3D" id="3.40.50.2000">
    <property type="entry name" value="Glycogen Phosphorylase B"/>
    <property type="match status" value="1"/>
</dbReference>
<dbReference type="RefSeq" id="WP_143017256.1">
    <property type="nucleotide sequence ID" value="NZ_FNFO01000004.1"/>
</dbReference>
<dbReference type="GO" id="GO:0016740">
    <property type="term" value="F:transferase activity"/>
    <property type="evidence" value="ECO:0007669"/>
    <property type="project" value="UniProtKB-KW"/>
</dbReference>
<name>A0A1G9H368_9BACT</name>
<dbReference type="Gene3D" id="3.40.50.11010">
    <property type="match status" value="1"/>
</dbReference>
<protein>
    <submittedName>
        <fullName evidence="1">Glycosyltransferase involved in cell wall bisynthesis</fullName>
    </submittedName>
</protein>
<dbReference type="AlphaFoldDB" id="A0A1G9H368"/>
<keyword evidence="2" id="KW-1185">Reference proteome</keyword>
<dbReference type="STRING" id="1075417.SAMN05421823_104303"/>
<dbReference type="SUPFAM" id="SSF53756">
    <property type="entry name" value="UDP-Glycosyltransferase/glycogen phosphorylase"/>
    <property type="match status" value="1"/>
</dbReference>
<organism evidence="1 2">
    <name type="scientific">Catalinimonas alkaloidigena</name>
    <dbReference type="NCBI Taxonomy" id="1075417"/>
    <lineage>
        <taxon>Bacteria</taxon>
        <taxon>Pseudomonadati</taxon>
        <taxon>Bacteroidota</taxon>
        <taxon>Cytophagia</taxon>
        <taxon>Cytophagales</taxon>
        <taxon>Catalimonadaceae</taxon>
        <taxon>Catalinimonas</taxon>
    </lineage>
</organism>
<dbReference type="Pfam" id="PF13692">
    <property type="entry name" value="Glyco_trans_1_4"/>
    <property type="match status" value="1"/>
</dbReference>
<dbReference type="EMBL" id="FNFO01000004">
    <property type="protein sequence ID" value="SDL07339.1"/>
    <property type="molecule type" value="Genomic_DNA"/>
</dbReference>
<dbReference type="Proteomes" id="UP000198510">
    <property type="component" value="Unassembled WGS sequence"/>
</dbReference>
<keyword evidence="1" id="KW-0808">Transferase</keyword>
<proteinExistence type="predicted"/>
<gene>
    <name evidence="1" type="ORF">SAMN05421823_104303</name>
</gene>
<evidence type="ECO:0000313" key="2">
    <source>
        <dbReference type="Proteomes" id="UP000198510"/>
    </source>
</evidence>
<reference evidence="1 2" key="1">
    <citation type="submission" date="2016-10" db="EMBL/GenBank/DDBJ databases">
        <authorList>
            <person name="de Groot N.N."/>
        </authorList>
    </citation>
    <scope>NUCLEOTIDE SEQUENCE [LARGE SCALE GENOMIC DNA]</scope>
    <source>
        <strain evidence="1 2">DSM 25186</strain>
    </source>
</reference>
<sequence length="419" mass="48092">MRNLPIIMLSMSRWDGALSSAAYALAKELAKHNQVFYLDYPYTIKEFVAERHTDAVKRRRDAILYQKSIYRQVPNLPENFVAVTPSMTLSFDFLPPGPAYELASYVNNQILHKTIRAILHDYQLDRFILFNSFNPFYVAQVLRDVTPDLYVYQARDDIRAIDALRKHGPKQERKVLRHADLLLATSTNLKRVLERESGRPVHLLPNAAQTALFQTALHAFPVPAELEGNTRKVIGFIGNLEGRNDFALLEKVIRHHTDKLFLFIGPYEYQQSTSTDFHAFENVLFVGPKPLEALPQYLHFMDCTIIPFQKNDFTRSIYPLKLNEQLAAGKAIVTTNFSEDLAPFRDVIYLAESHDDFVKMLNDAVAPADEMQVRQRVQRAQGNSWAHRVELFWQLVEQTQAVPDVAGRPVLAPHELLPH</sequence>
<accession>A0A1G9H368</accession>